<dbReference type="AlphaFoldDB" id="A0A0S3SW73"/>
<dbReference type="Pfam" id="PF00139">
    <property type="entry name" value="Lectin_legB"/>
    <property type="match status" value="1"/>
</dbReference>
<name>A0A0S3SW73_PHAAN</name>
<evidence type="ECO:0000256" key="1">
    <source>
        <dbReference type="ARBA" id="ARBA00007606"/>
    </source>
</evidence>
<dbReference type="OrthoDB" id="2019747at2759"/>
<evidence type="ECO:0000313" key="4">
    <source>
        <dbReference type="EMBL" id="BAT97159.1"/>
    </source>
</evidence>
<dbReference type="GO" id="GO:0030246">
    <property type="term" value="F:carbohydrate binding"/>
    <property type="evidence" value="ECO:0007669"/>
    <property type="project" value="UniProtKB-KW"/>
</dbReference>
<dbReference type="Proteomes" id="UP000291084">
    <property type="component" value="Chromosome 9"/>
</dbReference>
<gene>
    <name evidence="4" type="primary">Vigan.09G052700</name>
    <name evidence="4" type="ORF">VIGAN_09052700</name>
</gene>
<keyword evidence="2" id="KW-0430">Lectin</keyword>
<sequence>MATNEVASDFFAVGGTEKNYETERFLGWISPVKCSISPNPFHTAIPNTYSYRSVNAAFKGSCSSSTQSLNLDPNSIDLFGDAHIVTNNDAAPHVHLTNPSLSSSGLLRVPEPLVFVDATTTLSTEFSFSISGNGDPNSSHVGIDVGSHLSLAVANASYVGLVLNNGEKLNAWVDYEGGPKVMEVRLSK</sequence>
<dbReference type="InterPro" id="IPR053761">
    <property type="entry name" value="Leguminous_Lectin_Domain_sf"/>
</dbReference>
<evidence type="ECO:0000259" key="3">
    <source>
        <dbReference type="Pfam" id="PF00139"/>
    </source>
</evidence>
<dbReference type="SUPFAM" id="SSF49899">
    <property type="entry name" value="Concanavalin A-like lectins/glucanases"/>
    <property type="match status" value="1"/>
</dbReference>
<evidence type="ECO:0000256" key="2">
    <source>
        <dbReference type="ARBA" id="ARBA00022734"/>
    </source>
</evidence>
<protein>
    <recommendedName>
        <fullName evidence="3">Legume lectin domain-containing protein</fullName>
    </recommendedName>
</protein>
<dbReference type="InterPro" id="IPR001220">
    <property type="entry name" value="Legume_lectin_dom"/>
</dbReference>
<dbReference type="EMBL" id="AP015042">
    <property type="protein sequence ID" value="BAT97159.1"/>
    <property type="molecule type" value="Genomic_DNA"/>
</dbReference>
<dbReference type="Gene3D" id="2.60.40.4220">
    <property type="match status" value="1"/>
</dbReference>
<proteinExistence type="inferred from homology"/>
<keyword evidence="5" id="KW-1185">Reference proteome</keyword>
<dbReference type="InterPro" id="IPR050258">
    <property type="entry name" value="Leguminous_Lectin"/>
</dbReference>
<evidence type="ECO:0000313" key="5">
    <source>
        <dbReference type="Proteomes" id="UP000291084"/>
    </source>
</evidence>
<reference evidence="4 5" key="1">
    <citation type="journal article" date="2015" name="Sci. Rep.">
        <title>The power of single molecule real-time sequencing technology in the de novo assembly of a eukaryotic genome.</title>
        <authorList>
            <person name="Sakai H."/>
            <person name="Naito K."/>
            <person name="Ogiso-Tanaka E."/>
            <person name="Takahashi Y."/>
            <person name="Iseki K."/>
            <person name="Muto C."/>
            <person name="Satou K."/>
            <person name="Teruya K."/>
            <person name="Shiroma A."/>
            <person name="Shimoji M."/>
            <person name="Hirano T."/>
            <person name="Itoh T."/>
            <person name="Kaga A."/>
            <person name="Tomooka N."/>
        </authorList>
    </citation>
    <scope>NUCLEOTIDE SEQUENCE [LARGE SCALE GENOMIC DNA]</scope>
    <source>
        <strain evidence="5">cv. Shumari</strain>
    </source>
</reference>
<comment type="similarity">
    <text evidence="1">Belongs to the leguminous lectin family.</text>
</comment>
<dbReference type="PANTHER" id="PTHR32401:SF15">
    <property type="entry name" value="L-TYPE LECTIN-DOMAIN CONTAINING RECEPTOR KINASE VIII.2-LIKE"/>
    <property type="match status" value="1"/>
</dbReference>
<accession>A0A0S3SW73</accession>
<dbReference type="InterPro" id="IPR013320">
    <property type="entry name" value="ConA-like_dom_sf"/>
</dbReference>
<dbReference type="PANTHER" id="PTHR32401">
    <property type="entry name" value="CONCANAVALIN A-LIKE LECTIN FAMILY PROTEIN"/>
    <property type="match status" value="1"/>
</dbReference>
<feature type="domain" description="Legume lectin" evidence="3">
    <location>
        <begin position="135"/>
        <end position="187"/>
    </location>
</feature>
<organism evidence="4 5">
    <name type="scientific">Vigna angularis var. angularis</name>
    <dbReference type="NCBI Taxonomy" id="157739"/>
    <lineage>
        <taxon>Eukaryota</taxon>
        <taxon>Viridiplantae</taxon>
        <taxon>Streptophyta</taxon>
        <taxon>Embryophyta</taxon>
        <taxon>Tracheophyta</taxon>
        <taxon>Spermatophyta</taxon>
        <taxon>Magnoliopsida</taxon>
        <taxon>eudicotyledons</taxon>
        <taxon>Gunneridae</taxon>
        <taxon>Pentapetalae</taxon>
        <taxon>rosids</taxon>
        <taxon>fabids</taxon>
        <taxon>Fabales</taxon>
        <taxon>Fabaceae</taxon>
        <taxon>Papilionoideae</taxon>
        <taxon>50 kb inversion clade</taxon>
        <taxon>NPAAA clade</taxon>
        <taxon>indigoferoid/millettioid clade</taxon>
        <taxon>Phaseoleae</taxon>
        <taxon>Vigna</taxon>
    </lineage>
</organism>